<sequence>MVNVEQDPMSFANYTRISGSDRLVGATYRYTNVITKNGIQVDAIVTIEEMNSATLGAFDQSDPNATLHKRLNPQLSTSGEGTVRLKFAFINADTWDEGTLAGEPVFLKNFYLTAIDLDGSGGTSEFVEASGFASYTTDSATQLTIVPPGSGETHERTRFRGISGNLDGRDFENTAAVIMYYEYNVSSMEVVIGNTGTLSGRLFSINFGAPGGTFSNRSGRGQLHHGRHHSCRHGDRRVRLHDDASPGRGFAGYLCPDPDRAGAGGRGSRSGG</sequence>
<name>A0A927BU56_9BACL</name>
<accession>A0A927BU56</accession>
<proteinExistence type="predicted"/>
<dbReference type="RefSeq" id="WP_190918721.1">
    <property type="nucleotide sequence ID" value="NZ_JACXIZ010000022.1"/>
</dbReference>
<evidence type="ECO:0000313" key="2">
    <source>
        <dbReference type="EMBL" id="MBD2846367.1"/>
    </source>
</evidence>
<dbReference type="AlphaFoldDB" id="A0A927BU56"/>
<dbReference type="EMBL" id="JACXIZ010000022">
    <property type="protein sequence ID" value="MBD2846367.1"/>
    <property type="molecule type" value="Genomic_DNA"/>
</dbReference>
<reference evidence="2" key="1">
    <citation type="submission" date="2020-09" db="EMBL/GenBank/DDBJ databases">
        <title>A novel bacterium of genus Paenibacillus, isolated from South China Sea.</title>
        <authorList>
            <person name="Huang H."/>
            <person name="Mo K."/>
            <person name="Hu Y."/>
        </authorList>
    </citation>
    <scope>NUCLEOTIDE SEQUENCE</scope>
    <source>
        <strain evidence="2">IB182496</strain>
    </source>
</reference>
<feature type="region of interest" description="Disordered" evidence="1">
    <location>
        <begin position="216"/>
        <end position="272"/>
    </location>
</feature>
<protein>
    <submittedName>
        <fullName evidence="2">Uncharacterized protein</fullName>
    </submittedName>
</protein>
<feature type="compositionally biased region" description="Gly residues" evidence="1">
    <location>
        <begin position="262"/>
        <end position="272"/>
    </location>
</feature>
<dbReference type="Proteomes" id="UP000621560">
    <property type="component" value="Unassembled WGS sequence"/>
</dbReference>
<keyword evidence="3" id="KW-1185">Reference proteome</keyword>
<gene>
    <name evidence="2" type="ORF">IDH44_14275</name>
</gene>
<comment type="caution">
    <text evidence="2">The sequence shown here is derived from an EMBL/GenBank/DDBJ whole genome shotgun (WGS) entry which is preliminary data.</text>
</comment>
<evidence type="ECO:0000313" key="3">
    <source>
        <dbReference type="Proteomes" id="UP000621560"/>
    </source>
</evidence>
<evidence type="ECO:0000256" key="1">
    <source>
        <dbReference type="SAM" id="MobiDB-lite"/>
    </source>
</evidence>
<feature type="compositionally biased region" description="Basic residues" evidence="1">
    <location>
        <begin position="222"/>
        <end position="239"/>
    </location>
</feature>
<organism evidence="2 3">
    <name type="scientific">Paenibacillus sabuli</name>
    <dbReference type="NCBI Taxonomy" id="2772509"/>
    <lineage>
        <taxon>Bacteria</taxon>
        <taxon>Bacillati</taxon>
        <taxon>Bacillota</taxon>
        <taxon>Bacilli</taxon>
        <taxon>Bacillales</taxon>
        <taxon>Paenibacillaceae</taxon>
        <taxon>Paenibacillus</taxon>
    </lineage>
</organism>